<dbReference type="GeneID" id="5887994"/>
<comment type="similarity">
    <text evidence="1">Belongs to the PITHD1 family.</text>
</comment>
<dbReference type="SUPFAM" id="SSF49785">
    <property type="entry name" value="Galactose-binding domain-like"/>
    <property type="match status" value="1"/>
</dbReference>
<keyword evidence="5" id="KW-1185">Reference proteome</keyword>
<dbReference type="InterPro" id="IPR010400">
    <property type="entry name" value="PITH_dom"/>
</dbReference>
<feature type="compositionally biased region" description="Basic and acidic residues" evidence="2">
    <location>
        <begin position="12"/>
        <end position="26"/>
    </location>
</feature>
<feature type="compositionally biased region" description="Basic residues" evidence="2">
    <location>
        <begin position="1"/>
        <end position="11"/>
    </location>
</feature>
<dbReference type="Gene3D" id="2.60.120.470">
    <property type="entry name" value="PITH domain"/>
    <property type="match status" value="1"/>
</dbReference>
<accession>A9UQ88</accession>
<evidence type="ECO:0000256" key="1">
    <source>
        <dbReference type="ARBA" id="ARBA00025788"/>
    </source>
</evidence>
<dbReference type="Pfam" id="PF06201">
    <property type="entry name" value="PITH"/>
    <property type="match status" value="1"/>
</dbReference>
<dbReference type="PANTHER" id="PTHR12175:SF1">
    <property type="entry name" value="PITH DOMAIN-CONTAINING PROTEIN 1"/>
    <property type="match status" value="1"/>
</dbReference>
<sequence length="201" mass="22164">MGHGHGHGHGHSHGDGCDDHDEHPERGVQSSLFDAIDLPHVTCLNEAASGSIRNVFKPYHEREDRTTWVESDADEQLIVHIPFTGDVKLKSITVIAEDGDEHPTRMVAFKNRDDIDFDNADSAPSDQTWQMNPDPEGRHPYETLIAKFNGLRSLTLYFPECVAGDVTKIYYIGLSGECKTVVRRSLITVAGTFAGTAPALL</sequence>
<feature type="domain" description="PITH" evidence="3">
    <location>
        <begin position="21"/>
        <end position="194"/>
    </location>
</feature>
<dbReference type="InterPro" id="IPR045099">
    <property type="entry name" value="PITH1-like"/>
</dbReference>
<proteinExistence type="inferred from homology"/>
<evidence type="ECO:0000313" key="5">
    <source>
        <dbReference type="Proteomes" id="UP000001357"/>
    </source>
</evidence>
<dbReference type="RefSeq" id="XP_001742316.1">
    <property type="nucleotide sequence ID" value="XM_001742264.1"/>
</dbReference>
<evidence type="ECO:0000259" key="3">
    <source>
        <dbReference type="PROSITE" id="PS51532"/>
    </source>
</evidence>
<dbReference type="FunCoup" id="A9UQ88">
    <property type="interactions" value="1591"/>
</dbReference>
<dbReference type="KEGG" id="mbr:MONBRDRAFT_13362"/>
<protein>
    <recommendedName>
        <fullName evidence="3">PITH domain-containing protein</fullName>
    </recommendedName>
</protein>
<dbReference type="InterPro" id="IPR008979">
    <property type="entry name" value="Galactose-bd-like_sf"/>
</dbReference>
<dbReference type="GO" id="GO:0005737">
    <property type="term" value="C:cytoplasm"/>
    <property type="evidence" value="ECO:0007669"/>
    <property type="project" value="UniProtKB-ARBA"/>
</dbReference>
<dbReference type="AlphaFoldDB" id="A9UQ88"/>
<dbReference type="InterPro" id="IPR037047">
    <property type="entry name" value="PITH_dom_sf"/>
</dbReference>
<evidence type="ECO:0000256" key="2">
    <source>
        <dbReference type="SAM" id="MobiDB-lite"/>
    </source>
</evidence>
<reference evidence="4 5" key="1">
    <citation type="journal article" date="2008" name="Nature">
        <title>The genome of the choanoflagellate Monosiga brevicollis and the origin of metazoans.</title>
        <authorList>
            <consortium name="JGI Sequencing"/>
            <person name="King N."/>
            <person name="Westbrook M.J."/>
            <person name="Young S.L."/>
            <person name="Kuo A."/>
            <person name="Abedin M."/>
            <person name="Chapman J."/>
            <person name="Fairclough S."/>
            <person name="Hellsten U."/>
            <person name="Isogai Y."/>
            <person name="Letunic I."/>
            <person name="Marr M."/>
            <person name="Pincus D."/>
            <person name="Putnam N."/>
            <person name="Rokas A."/>
            <person name="Wright K.J."/>
            <person name="Zuzow R."/>
            <person name="Dirks W."/>
            <person name="Good M."/>
            <person name="Goodstein D."/>
            <person name="Lemons D."/>
            <person name="Li W."/>
            <person name="Lyons J.B."/>
            <person name="Morris A."/>
            <person name="Nichols S."/>
            <person name="Richter D.J."/>
            <person name="Salamov A."/>
            <person name="Bork P."/>
            <person name="Lim W.A."/>
            <person name="Manning G."/>
            <person name="Miller W.T."/>
            <person name="McGinnis W."/>
            <person name="Shapiro H."/>
            <person name="Tjian R."/>
            <person name="Grigoriev I.V."/>
            <person name="Rokhsar D."/>
        </authorList>
    </citation>
    <scope>NUCLEOTIDE SEQUENCE [LARGE SCALE GENOMIC DNA]</scope>
    <source>
        <strain evidence="5">MX1 / ATCC 50154</strain>
    </source>
</reference>
<evidence type="ECO:0000313" key="4">
    <source>
        <dbReference type="EMBL" id="EDQ92554.1"/>
    </source>
</evidence>
<dbReference type="Proteomes" id="UP000001357">
    <property type="component" value="Unassembled WGS sequence"/>
</dbReference>
<name>A9UQ88_MONBE</name>
<dbReference type="GO" id="GO:0005634">
    <property type="term" value="C:nucleus"/>
    <property type="evidence" value="ECO:0000318"/>
    <property type="project" value="GO_Central"/>
</dbReference>
<feature type="region of interest" description="Disordered" evidence="2">
    <location>
        <begin position="1"/>
        <end position="26"/>
    </location>
</feature>
<dbReference type="InParanoid" id="A9UQ88"/>
<dbReference type="PROSITE" id="PS51532">
    <property type="entry name" value="PITH"/>
    <property type="match status" value="1"/>
</dbReference>
<dbReference type="OMA" id="RLVFKPW"/>
<dbReference type="eggNOG" id="KOG1730">
    <property type="taxonomic scope" value="Eukaryota"/>
</dbReference>
<dbReference type="EMBL" id="CH991543">
    <property type="protein sequence ID" value="EDQ92554.1"/>
    <property type="molecule type" value="Genomic_DNA"/>
</dbReference>
<dbReference type="PANTHER" id="PTHR12175">
    <property type="entry name" value="AD039 HT014 THIOREDOXIN FAMILY TRP26"/>
    <property type="match status" value="1"/>
</dbReference>
<organism evidence="4 5">
    <name type="scientific">Monosiga brevicollis</name>
    <name type="common">Choanoflagellate</name>
    <dbReference type="NCBI Taxonomy" id="81824"/>
    <lineage>
        <taxon>Eukaryota</taxon>
        <taxon>Choanoflagellata</taxon>
        <taxon>Craspedida</taxon>
        <taxon>Salpingoecidae</taxon>
        <taxon>Monosiga</taxon>
    </lineage>
</organism>
<gene>
    <name evidence="4" type="ORF">MONBRDRAFT_13362</name>
</gene>